<evidence type="ECO:0000313" key="4">
    <source>
        <dbReference type="EMBL" id="MBA0754077.1"/>
    </source>
</evidence>
<dbReference type="PANTHER" id="PTHR27007">
    <property type="match status" value="1"/>
</dbReference>
<dbReference type="Pfam" id="PF07714">
    <property type="entry name" value="PK_Tyr_Ser-Thr"/>
    <property type="match status" value="1"/>
</dbReference>
<evidence type="ECO:0000256" key="1">
    <source>
        <dbReference type="ARBA" id="ARBA00022741"/>
    </source>
</evidence>
<reference evidence="4 5" key="1">
    <citation type="journal article" date="2019" name="Genome Biol. Evol.">
        <title>Insights into the evolution of the New World diploid cottons (Gossypium, subgenus Houzingenia) based on genome sequencing.</title>
        <authorList>
            <person name="Grover C.E."/>
            <person name="Arick M.A. 2nd"/>
            <person name="Thrash A."/>
            <person name="Conover J.L."/>
            <person name="Sanders W.S."/>
            <person name="Peterson D.G."/>
            <person name="Frelichowski J.E."/>
            <person name="Scheffler J.A."/>
            <person name="Scheffler B.E."/>
            <person name="Wendel J.F."/>
        </authorList>
    </citation>
    <scope>NUCLEOTIDE SEQUENCE [LARGE SCALE GENOMIC DNA]</scope>
    <source>
        <strain evidence="4">5</strain>
        <tissue evidence="4">Leaf</tissue>
    </source>
</reference>
<dbReference type="GO" id="GO:0051707">
    <property type="term" value="P:response to other organism"/>
    <property type="evidence" value="ECO:0007669"/>
    <property type="project" value="UniProtKB-ARBA"/>
</dbReference>
<name>A0A7J9D038_GOSGO</name>
<dbReference type="InterPro" id="IPR050528">
    <property type="entry name" value="L-type_Lectin-RKs"/>
</dbReference>
<sequence>MREFVAEIATVDRLRHPNLVRLLGYCRRKHELLLVYDHIPNGSLDKFLYLLPNSNLNWTKRKPIEPRTPPEEAFLAAG</sequence>
<feature type="domain" description="Protein kinase" evidence="3">
    <location>
        <begin position="1"/>
        <end position="78"/>
    </location>
</feature>
<keyword evidence="5" id="KW-1185">Reference proteome</keyword>
<protein>
    <recommendedName>
        <fullName evidence="3">Protein kinase domain-containing protein</fullName>
    </recommendedName>
</protein>
<dbReference type="SUPFAM" id="SSF56112">
    <property type="entry name" value="Protein kinase-like (PK-like)"/>
    <property type="match status" value="1"/>
</dbReference>
<evidence type="ECO:0000259" key="3">
    <source>
        <dbReference type="PROSITE" id="PS50011"/>
    </source>
</evidence>
<comment type="caution">
    <text evidence="4">The sequence shown here is derived from an EMBL/GenBank/DDBJ whole genome shotgun (WGS) entry which is preliminary data.</text>
</comment>
<dbReference type="GO" id="GO:0004672">
    <property type="term" value="F:protein kinase activity"/>
    <property type="evidence" value="ECO:0007669"/>
    <property type="project" value="InterPro"/>
</dbReference>
<evidence type="ECO:0000313" key="5">
    <source>
        <dbReference type="Proteomes" id="UP000593579"/>
    </source>
</evidence>
<dbReference type="InterPro" id="IPR001245">
    <property type="entry name" value="Ser-Thr/Tyr_kinase_cat_dom"/>
</dbReference>
<gene>
    <name evidence="4" type="ORF">Gogos_021371</name>
</gene>
<proteinExistence type="predicted"/>
<dbReference type="AlphaFoldDB" id="A0A7J9D038"/>
<dbReference type="InterPro" id="IPR011009">
    <property type="entry name" value="Kinase-like_dom_sf"/>
</dbReference>
<keyword evidence="2" id="KW-0067">ATP-binding</keyword>
<dbReference type="EMBL" id="JABEZY010259695">
    <property type="protein sequence ID" value="MBA0754077.1"/>
    <property type="molecule type" value="Genomic_DNA"/>
</dbReference>
<accession>A0A7J9D038</accession>
<dbReference type="GO" id="GO:0005524">
    <property type="term" value="F:ATP binding"/>
    <property type="evidence" value="ECO:0007669"/>
    <property type="project" value="UniProtKB-KW"/>
</dbReference>
<evidence type="ECO:0000256" key="2">
    <source>
        <dbReference type="ARBA" id="ARBA00022840"/>
    </source>
</evidence>
<dbReference type="OrthoDB" id="8891264at2759"/>
<dbReference type="InterPro" id="IPR000719">
    <property type="entry name" value="Prot_kinase_dom"/>
</dbReference>
<dbReference type="Proteomes" id="UP000593579">
    <property type="component" value="Unassembled WGS sequence"/>
</dbReference>
<dbReference type="PROSITE" id="PS50011">
    <property type="entry name" value="PROTEIN_KINASE_DOM"/>
    <property type="match status" value="1"/>
</dbReference>
<keyword evidence="1" id="KW-0547">Nucleotide-binding</keyword>
<organism evidence="4 5">
    <name type="scientific">Gossypium gossypioides</name>
    <name type="common">Mexican cotton</name>
    <name type="synonym">Selera gossypioides</name>
    <dbReference type="NCBI Taxonomy" id="34282"/>
    <lineage>
        <taxon>Eukaryota</taxon>
        <taxon>Viridiplantae</taxon>
        <taxon>Streptophyta</taxon>
        <taxon>Embryophyta</taxon>
        <taxon>Tracheophyta</taxon>
        <taxon>Spermatophyta</taxon>
        <taxon>Magnoliopsida</taxon>
        <taxon>eudicotyledons</taxon>
        <taxon>Gunneridae</taxon>
        <taxon>Pentapetalae</taxon>
        <taxon>rosids</taxon>
        <taxon>malvids</taxon>
        <taxon>Malvales</taxon>
        <taxon>Malvaceae</taxon>
        <taxon>Malvoideae</taxon>
        <taxon>Gossypium</taxon>
    </lineage>
</organism>
<dbReference type="Gene3D" id="1.10.510.10">
    <property type="entry name" value="Transferase(Phosphotransferase) domain 1"/>
    <property type="match status" value="1"/>
</dbReference>